<evidence type="ECO:0000256" key="7">
    <source>
        <dbReference type="PROSITE-ProRule" id="PRU01360"/>
    </source>
</evidence>
<gene>
    <name evidence="10" type="ORF">E5167_03790</name>
</gene>
<dbReference type="AlphaFoldDB" id="A0A4U0EYU1"/>
<evidence type="ECO:0000256" key="4">
    <source>
        <dbReference type="ARBA" id="ARBA00022692"/>
    </source>
</evidence>
<proteinExistence type="inferred from homology"/>
<dbReference type="InterPro" id="IPR008969">
    <property type="entry name" value="CarboxyPept-like_regulatory"/>
</dbReference>
<feature type="chain" id="PRO_5020928678" evidence="8">
    <location>
        <begin position="23"/>
        <end position="1060"/>
    </location>
</feature>
<evidence type="ECO:0000313" key="11">
    <source>
        <dbReference type="Proteomes" id="UP000307657"/>
    </source>
</evidence>
<protein>
    <submittedName>
        <fullName evidence="10">SusC/RagA family TonB-linked outer membrane protein</fullName>
    </submittedName>
</protein>
<evidence type="ECO:0000259" key="9">
    <source>
        <dbReference type="Pfam" id="PF07715"/>
    </source>
</evidence>
<keyword evidence="2 7" id="KW-0813">Transport</keyword>
<dbReference type="Pfam" id="PF13715">
    <property type="entry name" value="CarbopepD_reg_2"/>
    <property type="match status" value="1"/>
</dbReference>
<sequence length="1060" mass="118000">MKVKNYYMLLFLSIFMVSSVIAQEKTISGTVSDESGMPLPGVNIIVKGTTNGTQTDFDGNYTINASAGDVLTFTYVGLKTVEQTVGSSNTINVTMQEDAALLDEVVVTALGIKREKKSLGYAQQSVKGEDLVKGKDTNVANAIAGKIAGVQIVGQSSTTFNPSVIRLRGETDLLYVVNGVPVYAINDINPEDIADVSVLKGGSATALYGPPGRNGAVVITLKTAEAGAATFTIDQAVTVNQVTNLPDYQNEYGGGYSQTFNTFTYDPAQDPVEWASFDGQLYPDFWADESWGPRLDGTLVRHWDSWVPGTPEFGELRPWSPSKNDIKTFYEDAVTTNTTLSFAKAGEDYNIRSSVAYVEANGIVPNSYNKQVRFSSNASYKMSDKFEFFANVNIEDRNMLNNPDQGYSNLGSNFNQWWQRQLDFKRLRRYERNGQIASWNIRGPRDARPLYWDMPYFHSYENDRNFAKNAYFGKAGGIYTFNDNISLTAEIRKTFNQYRQDDRSTTKSLLDPAFYDEDFWQNERTDYFAMANYSDTFMNGDLDVTANIGAEKIIIDYRQLYATTNGNLSIPEFYNLAGSRDPLTAENTQESQKRDGIFAKGSVGYKKMLYLDGSYRIDWNSTAAANDNRVETFGASLSFLAHESLIPKNDVLTFAKFRAGYAEAPYFPLNPYLTSQVYDTDALYQGYGRLDVPDHQANPDLRGGVREEFEFGAELRFFNNKLNVNLSYFDRLDKDLPVDIDIDGSTGYTTTTINSGQQSANGFEIDLSGNVIENDQFTWNLALNFATLNRYVDKIYGDINSREMSTYTSNMKLMEIVGKEWGTLIGRGFATGPNGEILYSAASGGRYFYSRKTNKELGNILPDFTGGLTSTMSYKNFDLSLGFDFQKGGKYYSRTERYMDHSGLSAKTAGLNDKGNPKRDPVANGGGVHIVGLLETGTDANGDPISDGTVVDTYVEAQDLYNLGNLGNIYENNLHDATYIKLRTVRLNYNFDKDFVSKFGMSAASFSVFANNVWLIDADMKWVDPSEIEKRGPAGTNYNWAEAGQLPITRSIGANLKLTF</sequence>
<evidence type="ECO:0000256" key="1">
    <source>
        <dbReference type="ARBA" id="ARBA00004571"/>
    </source>
</evidence>
<dbReference type="GO" id="GO:0009279">
    <property type="term" value="C:cell outer membrane"/>
    <property type="evidence" value="ECO:0007669"/>
    <property type="project" value="UniProtKB-SubCell"/>
</dbReference>
<dbReference type="OrthoDB" id="9768177at2"/>
<organism evidence="10 11">
    <name type="scientific">Pontimicrobium aquaticum</name>
    <dbReference type="NCBI Taxonomy" id="2565367"/>
    <lineage>
        <taxon>Bacteria</taxon>
        <taxon>Pseudomonadati</taxon>
        <taxon>Bacteroidota</taxon>
        <taxon>Flavobacteriia</taxon>
        <taxon>Flavobacteriales</taxon>
        <taxon>Flavobacteriaceae</taxon>
        <taxon>Pontimicrobium</taxon>
    </lineage>
</organism>
<dbReference type="PROSITE" id="PS52016">
    <property type="entry name" value="TONB_DEPENDENT_REC_3"/>
    <property type="match status" value="1"/>
</dbReference>
<dbReference type="InterPro" id="IPR036942">
    <property type="entry name" value="Beta-barrel_TonB_sf"/>
</dbReference>
<dbReference type="Pfam" id="PF07715">
    <property type="entry name" value="Plug"/>
    <property type="match status" value="1"/>
</dbReference>
<keyword evidence="6 7" id="KW-0998">Cell outer membrane</keyword>
<keyword evidence="5 7" id="KW-0472">Membrane</keyword>
<dbReference type="SUPFAM" id="SSF56935">
    <property type="entry name" value="Porins"/>
    <property type="match status" value="1"/>
</dbReference>
<accession>A0A4U0EYU1</accession>
<reference evidence="10 11" key="1">
    <citation type="submission" date="2019-04" db="EMBL/GenBank/DDBJ databases">
        <title>Lacinutrix sp. nov., isolated from marine water.</title>
        <authorList>
            <person name="Kim W."/>
        </authorList>
    </citation>
    <scope>NUCLEOTIDE SEQUENCE [LARGE SCALE GENOMIC DNA]</scope>
    <source>
        <strain evidence="10 11">CAU 1491</strain>
    </source>
</reference>
<dbReference type="EMBL" id="SUPL01000002">
    <property type="protein sequence ID" value="TJY37078.1"/>
    <property type="molecule type" value="Genomic_DNA"/>
</dbReference>
<dbReference type="InterPro" id="IPR037066">
    <property type="entry name" value="Plug_dom_sf"/>
</dbReference>
<comment type="caution">
    <text evidence="10">The sequence shown here is derived from an EMBL/GenBank/DDBJ whole genome shotgun (WGS) entry which is preliminary data.</text>
</comment>
<keyword evidence="4 7" id="KW-0812">Transmembrane</keyword>
<dbReference type="InterPro" id="IPR012910">
    <property type="entry name" value="Plug_dom"/>
</dbReference>
<dbReference type="Gene3D" id="2.60.40.1120">
    <property type="entry name" value="Carboxypeptidase-like, regulatory domain"/>
    <property type="match status" value="1"/>
</dbReference>
<comment type="subcellular location">
    <subcellularLocation>
        <location evidence="1 7">Cell outer membrane</location>
        <topology evidence="1 7">Multi-pass membrane protein</topology>
    </subcellularLocation>
</comment>
<dbReference type="Gene3D" id="2.170.130.10">
    <property type="entry name" value="TonB-dependent receptor, plug domain"/>
    <property type="match status" value="1"/>
</dbReference>
<keyword evidence="11" id="KW-1185">Reference proteome</keyword>
<dbReference type="Proteomes" id="UP000307657">
    <property type="component" value="Unassembled WGS sequence"/>
</dbReference>
<keyword evidence="3 7" id="KW-1134">Transmembrane beta strand</keyword>
<evidence type="ECO:0000313" key="10">
    <source>
        <dbReference type="EMBL" id="TJY37078.1"/>
    </source>
</evidence>
<dbReference type="Gene3D" id="2.40.170.20">
    <property type="entry name" value="TonB-dependent receptor, beta-barrel domain"/>
    <property type="match status" value="1"/>
</dbReference>
<evidence type="ECO:0000256" key="5">
    <source>
        <dbReference type="ARBA" id="ARBA00023136"/>
    </source>
</evidence>
<keyword evidence="8" id="KW-0732">Signal</keyword>
<evidence type="ECO:0000256" key="2">
    <source>
        <dbReference type="ARBA" id="ARBA00022448"/>
    </source>
</evidence>
<feature type="domain" description="TonB-dependent receptor plug" evidence="9">
    <location>
        <begin position="117"/>
        <end position="215"/>
    </location>
</feature>
<dbReference type="SUPFAM" id="SSF49464">
    <property type="entry name" value="Carboxypeptidase regulatory domain-like"/>
    <property type="match status" value="1"/>
</dbReference>
<dbReference type="NCBIfam" id="TIGR04056">
    <property type="entry name" value="OMP_RagA_SusC"/>
    <property type="match status" value="1"/>
</dbReference>
<comment type="similarity">
    <text evidence="7">Belongs to the TonB-dependent receptor family.</text>
</comment>
<dbReference type="RefSeq" id="WP_136841213.1">
    <property type="nucleotide sequence ID" value="NZ_SUPL01000002.1"/>
</dbReference>
<evidence type="ECO:0000256" key="3">
    <source>
        <dbReference type="ARBA" id="ARBA00022452"/>
    </source>
</evidence>
<name>A0A4U0EYU1_9FLAO</name>
<dbReference type="InterPro" id="IPR039426">
    <property type="entry name" value="TonB-dep_rcpt-like"/>
</dbReference>
<feature type="signal peptide" evidence="8">
    <location>
        <begin position="1"/>
        <end position="22"/>
    </location>
</feature>
<dbReference type="InterPro" id="IPR023996">
    <property type="entry name" value="TonB-dep_OMP_SusC/RagA"/>
</dbReference>
<evidence type="ECO:0000256" key="8">
    <source>
        <dbReference type="SAM" id="SignalP"/>
    </source>
</evidence>
<evidence type="ECO:0000256" key="6">
    <source>
        <dbReference type="ARBA" id="ARBA00023237"/>
    </source>
</evidence>